<evidence type="ECO:0000313" key="2">
    <source>
        <dbReference type="Proteomes" id="UP000244755"/>
    </source>
</evidence>
<gene>
    <name evidence="1" type="ORF">DA075_10285</name>
</gene>
<accession>A0A2R4WI85</accession>
<dbReference type="KEGG" id="mee:DA075_10285"/>
<dbReference type="Proteomes" id="UP000244755">
    <property type="component" value="Chromosome 1"/>
</dbReference>
<organism evidence="1 2">
    <name type="scientific">Methylobacterium currus</name>
    <dbReference type="NCBI Taxonomy" id="2051553"/>
    <lineage>
        <taxon>Bacteria</taxon>
        <taxon>Pseudomonadati</taxon>
        <taxon>Pseudomonadota</taxon>
        <taxon>Alphaproteobacteria</taxon>
        <taxon>Hyphomicrobiales</taxon>
        <taxon>Methylobacteriaceae</taxon>
        <taxon>Methylobacterium</taxon>
    </lineage>
</organism>
<reference evidence="1 2" key="1">
    <citation type="submission" date="2018-04" db="EMBL/GenBank/DDBJ databases">
        <title>Methylobacterium sp. PR1016A genome.</title>
        <authorList>
            <person name="Park W."/>
        </authorList>
    </citation>
    <scope>NUCLEOTIDE SEQUENCE [LARGE SCALE GENOMIC DNA]</scope>
    <source>
        <strain evidence="1 2">PR1016A</strain>
    </source>
</reference>
<proteinExistence type="predicted"/>
<name>A0A2R4WI85_9HYPH</name>
<sequence>MPYAYALIVDARVHELFEMRPNLPDPLPKGWTLLDVAAYPDVAEGWLVDGSAVQAPPAPARTPAVVAEVSSAQAKIALSRAGHLSAVKDAVKQAGGEVEIWYTDARTWQRSNAYVAQIGTALGLDAAAIDDLFAAASQIQA</sequence>
<keyword evidence="2" id="KW-1185">Reference proteome</keyword>
<dbReference type="EMBL" id="CP028843">
    <property type="protein sequence ID" value="AWB21250.1"/>
    <property type="molecule type" value="Genomic_DNA"/>
</dbReference>
<dbReference type="RefSeq" id="WP_099953126.1">
    <property type="nucleotide sequence ID" value="NZ_CP028843.1"/>
</dbReference>
<dbReference type="OrthoDB" id="8006128at2"/>
<evidence type="ECO:0000313" key="1">
    <source>
        <dbReference type="EMBL" id="AWB21250.1"/>
    </source>
</evidence>
<protein>
    <submittedName>
        <fullName evidence="1">Uncharacterized protein</fullName>
    </submittedName>
</protein>
<dbReference type="AlphaFoldDB" id="A0A2R4WI85"/>